<accession>A0A2P8G0G3</accession>
<dbReference type="Proteomes" id="UP000241964">
    <property type="component" value="Unassembled WGS sequence"/>
</dbReference>
<dbReference type="GO" id="GO:0003677">
    <property type="term" value="F:DNA binding"/>
    <property type="evidence" value="ECO:0007669"/>
    <property type="project" value="InterPro"/>
</dbReference>
<evidence type="ECO:0000313" key="1">
    <source>
        <dbReference type="EMBL" id="PSL27456.1"/>
    </source>
</evidence>
<dbReference type="SUPFAM" id="SSF46894">
    <property type="entry name" value="C-terminal effector domain of the bipartite response regulators"/>
    <property type="match status" value="1"/>
</dbReference>
<reference evidence="1 2" key="1">
    <citation type="submission" date="2018-03" db="EMBL/GenBank/DDBJ databases">
        <title>Genomic Encyclopedia of Archaeal and Bacterial Type Strains, Phase II (KMG-II): from individual species to whole genera.</title>
        <authorList>
            <person name="Goeker M."/>
        </authorList>
    </citation>
    <scope>NUCLEOTIDE SEQUENCE [LARGE SCALE GENOMIC DNA]</scope>
    <source>
        <strain evidence="1 2">DSM 29057</strain>
    </source>
</reference>
<sequence length="83" mass="9877">MRIPFERMQTTKTTSCIGERAYHTEYIMKQLVKAINQQEVLPREHLHLNERERQFVQLSCTDLTYSEVAEKMCVSPRKAEGYR</sequence>
<dbReference type="EMBL" id="PYAS01000008">
    <property type="protein sequence ID" value="PSL27456.1"/>
    <property type="molecule type" value="Genomic_DNA"/>
</dbReference>
<protein>
    <recommendedName>
        <fullName evidence="3">HTH luxR-type domain-containing protein</fullName>
    </recommendedName>
</protein>
<organism evidence="1 2">
    <name type="scientific">Dyadobacter jiangsuensis</name>
    <dbReference type="NCBI Taxonomy" id="1591085"/>
    <lineage>
        <taxon>Bacteria</taxon>
        <taxon>Pseudomonadati</taxon>
        <taxon>Bacteroidota</taxon>
        <taxon>Cytophagia</taxon>
        <taxon>Cytophagales</taxon>
        <taxon>Spirosomataceae</taxon>
        <taxon>Dyadobacter</taxon>
    </lineage>
</organism>
<dbReference type="GO" id="GO:0006355">
    <property type="term" value="P:regulation of DNA-templated transcription"/>
    <property type="evidence" value="ECO:0007669"/>
    <property type="project" value="InterPro"/>
</dbReference>
<keyword evidence="2" id="KW-1185">Reference proteome</keyword>
<evidence type="ECO:0008006" key="3">
    <source>
        <dbReference type="Google" id="ProtNLM"/>
    </source>
</evidence>
<dbReference type="Gene3D" id="1.10.10.10">
    <property type="entry name" value="Winged helix-like DNA-binding domain superfamily/Winged helix DNA-binding domain"/>
    <property type="match status" value="1"/>
</dbReference>
<gene>
    <name evidence="1" type="ORF">CLV60_108314</name>
</gene>
<proteinExistence type="predicted"/>
<evidence type="ECO:0000313" key="2">
    <source>
        <dbReference type="Proteomes" id="UP000241964"/>
    </source>
</evidence>
<dbReference type="InterPro" id="IPR016032">
    <property type="entry name" value="Sig_transdc_resp-reg_C-effctor"/>
</dbReference>
<name>A0A2P8G0G3_9BACT</name>
<dbReference type="InterPro" id="IPR036388">
    <property type="entry name" value="WH-like_DNA-bd_sf"/>
</dbReference>
<dbReference type="AlphaFoldDB" id="A0A2P8G0G3"/>
<comment type="caution">
    <text evidence="1">The sequence shown here is derived from an EMBL/GenBank/DDBJ whole genome shotgun (WGS) entry which is preliminary data.</text>
</comment>